<keyword evidence="4 9" id="KW-0963">Cytoplasm</keyword>
<dbReference type="InterPro" id="IPR000766">
    <property type="entry name" value="GalP_uridyl_Trfase_II"/>
</dbReference>
<dbReference type="HAMAP" id="MF_00571">
    <property type="entry name" value="GalP_UDP_trans"/>
    <property type="match status" value="1"/>
</dbReference>
<evidence type="ECO:0000256" key="8">
    <source>
        <dbReference type="ARBA" id="ARBA00023277"/>
    </source>
</evidence>
<evidence type="ECO:0000256" key="3">
    <source>
        <dbReference type="ARBA" id="ARBA00008706"/>
    </source>
</evidence>
<evidence type="ECO:0000256" key="9">
    <source>
        <dbReference type="HAMAP-Rule" id="MF_00571"/>
    </source>
</evidence>
<comment type="subcellular location">
    <subcellularLocation>
        <location evidence="2 9">Cytoplasm</location>
    </subcellularLocation>
</comment>
<evidence type="ECO:0000256" key="6">
    <source>
        <dbReference type="ARBA" id="ARBA00022695"/>
    </source>
</evidence>
<dbReference type="PROSITE" id="PS01163">
    <property type="entry name" value="GAL_P_UDP_TRANSF_II"/>
    <property type="match status" value="1"/>
</dbReference>
<keyword evidence="6 9" id="KW-0548">Nucleotidyltransferase</keyword>
<dbReference type="Proteomes" id="UP001279681">
    <property type="component" value="Unassembled WGS sequence"/>
</dbReference>
<evidence type="ECO:0000256" key="1">
    <source>
        <dbReference type="ARBA" id="ARBA00001107"/>
    </source>
</evidence>
<keyword evidence="5 9" id="KW-0808">Transferase</keyword>
<proteinExistence type="inferred from homology"/>
<dbReference type="RefSeq" id="WP_320312433.1">
    <property type="nucleotide sequence ID" value="NZ_JAVIKH010000001.1"/>
</dbReference>
<comment type="similarity">
    <text evidence="3 9">Belongs to the galactose-1-phosphate uridylyltransferase type 2 family.</text>
</comment>
<dbReference type="NCBIfam" id="NF003629">
    <property type="entry name" value="PRK05270.1-2"/>
    <property type="match status" value="1"/>
</dbReference>
<dbReference type="PANTHER" id="PTHR39191:SF1">
    <property type="entry name" value="DUF4922 DOMAIN-CONTAINING PROTEIN"/>
    <property type="match status" value="1"/>
</dbReference>
<dbReference type="Pfam" id="PF01087">
    <property type="entry name" value="GalP_UDP_transf"/>
    <property type="match status" value="1"/>
</dbReference>
<evidence type="ECO:0000256" key="4">
    <source>
        <dbReference type="ARBA" id="ARBA00022490"/>
    </source>
</evidence>
<dbReference type="PANTHER" id="PTHR39191">
    <property type="entry name" value="GALACTOSE-1-PHOSPHATE URIDYLYLTRANSFERASE"/>
    <property type="match status" value="1"/>
</dbReference>
<organism evidence="12 13">
    <name type="scientific">Candidatus Cetobacterium colombiensis</name>
    <dbReference type="NCBI Taxonomy" id="3073100"/>
    <lineage>
        <taxon>Bacteria</taxon>
        <taxon>Fusobacteriati</taxon>
        <taxon>Fusobacteriota</taxon>
        <taxon>Fusobacteriia</taxon>
        <taxon>Fusobacteriales</taxon>
        <taxon>Fusobacteriaceae</taxon>
        <taxon>Cetobacterium</taxon>
    </lineage>
</organism>
<dbReference type="NCBIfam" id="TIGR01239">
    <property type="entry name" value="galT_2"/>
    <property type="match status" value="1"/>
</dbReference>
<name>A0ABU4W9C8_9FUSO</name>
<evidence type="ECO:0000313" key="12">
    <source>
        <dbReference type="EMBL" id="MDX8335020.1"/>
    </source>
</evidence>
<keyword evidence="13" id="KW-1185">Reference proteome</keyword>
<dbReference type="GO" id="GO:0008108">
    <property type="term" value="F:UDP-glucose:hexose-1-phosphate uridylyltransferase activity"/>
    <property type="evidence" value="ECO:0007669"/>
    <property type="project" value="UniProtKB-EC"/>
</dbReference>
<evidence type="ECO:0000256" key="5">
    <source>
        <dbReference type="ARBA" id="ARBA00022679"/>
    </source>
</evidence>
<feature type="domain" description="Galactose-1-phosphate uridyl transferase C-terminal" evidence="11">
    <location>
        <begin position="244"/>
        <end position="434"/>
    </location>
</feature>
<dbReference type="InterPro" id="IPR023425">
    <property type="entry name" value="GalP_uridyl_Trfase_II_CS"/>
</dbReference>
<sequence>MIYSLLQELLNYGLKNNLIDSFEEVYSRNLLLDVFNLDDWKIETPKSDRDIEIILKEICDWAIQNNLINDSPAEIELLDTKIMNCITPRPTEVINKFKNDFANSPEVATANYYDFSKKTNYIRDARIKRNLHWFSETPYGDLEITINLAKPEKDPKDIEREKNMPKSSYPSCLLCLDNVGYRGRLNHPARQTHRVIPVNLKSENWYFQFSPYVYYNEHSIVFCEEHRPMKMSKDTFDRLLEFVEIFPHYCIGSNADLPIVGGSILSHDHYQAGKHTFPMEKAAIENIFTMNNFSNVTCGTIKWPMSVIRISSNNKEELSAAAEYIFKKWKDYSDESVEILAYSGETPHNTVTPIARRVGDEFQMDLALRNNRTSSEHPMGIFHPHSEVHNIKKENIGLIEVMGLAILPGRLQEEMILLEKELKNPNWKESLKENVTLSKHYDWIKNIKENRDGDITLDILKEEIGKTFSKVLEHAGVFKRDEIGNEAFKTFVNTL</sequence>
<evidence type="ECO:0000313" key="13">
    <source>
        <dbReference type="Proteomes" id="UP001279681"/>
    </source>
</evidence>
<dbReference type="Pfam" id="PF02744">
    <property type="entry name" value="GalP_UDP_tr_C"/>
    <property type="match status" value="1"/>
</dbReference>
<reference evidence="13" key="1">
    <citation type="submission" date="2023-07" db="EMBL/GenBank/DDBJ databases">
        <authorList>
            <person name="Colorado M.A."/>
            <person name="Villamil L.M."/>
            <person name="Melo J.F."/>
            <person name="Rodriguez J.A."/>
            <person name="Ruiz R.Y."/>
        </authorList>
    </citation>
    <scope>NUCLEOTIDE SEQUENCE [LARGE SCALE GENOMIC DNA]</scope>
    <source>
        <strain evidence="13">C33</strain>
    </source>
</reference>
<evidence type="ECO:0000256" key="2">
    <source>
        <dbReference type="ARBA" id="ARBA00004496"/>
    </source>
</evidence>
<keyword evidence="7 9" id="KW-0299">Galactose metabolism</keyword>
<dbReference type="InterPro" id="IPR005849">
    <property type="entry name" value="GalP_Utransf_N"/>
</dbReference>
<evidence type="ECO:0000256" key="7">
    <source>
        <dbReference type="ARBA" id="ARBA00023144"/>
    </source>
</evidence>
<evidence type="ECO:0000259" key="11">
    <source>
        <dbReference type="Pfam" id="PF02744"/>
    </source>
</evidence>
<feature type="domain" description="Galactose-1-phosphate uridyl transferase N-terminal" evidence="10">
    <location>
        <begin position="39"/>
        <end position="228"/>
    </location>
</feature>
<comment type="pathway">
    <text evidence="9">Carbohydrate metabolism; galactose metabolism.</text>
</comment>
<comment type="caution">
    <text evidence="12">The sequence shown here is derived from an EMBL/GenBank/DDBJ whole genome shotgun (WGS) entry which is preliminary data.</text>
</comment>
<gene>
    <name evidence="9 12" type="primary">galT</name>
    <name evidence="12" type="ORF">RFV38_00655</name>
</gene>
<dbReference type="EC" id="2.7.7.12" evidence="9"/>
<comment type="catalytic activity">
    <reaction evidence="1 9">
        <text>alpha-D-galactose 1-phosphate + UDP-alpha-D-glucose = alpha-D-glucose 1-phosphate + UDP-alpha-D-galactose</text>
        <dbReference type="Rhea" id="RHEA:13989"/>
        <dbReference type="ChEBI" id="CHEBI:58336"/>
        <dbReference type="ChEBI" id="CHEBI:58601"/>
        <dbReference type="ChEBI" id="CHEBI:58885"/>
        <dbReference type="ChEBI" id="CHEBI:66914"/>
        <dbReference type="EC" id="2.7.7.12"/>
    </reaction>
</comment>
<evidence type="ECO:0000259" key="10">
    <source>
        <dbReference type="Pfam" id="PF01087"/>
    </source>
</evidence>
<protein>
    <recommendedName>
        <fullName evidence="9">Galactose-1-phosphate uridylyltransferase</fullName>
        <shortName evidence="9">Gal-1-P uridylyltransferase</shortName>
        <ecNumber evidence="9">2.7.7.12</ecNumber>
    </recommendedName>
    <alternativeName>
        <fullName evidence="9">UDP-glucose--hexose-1-phosphate uridylyltransferase</fullName>
    </alternativeName>
</protein>
<dbReference type="PIRSF" id="PIRSF006005">
    <property type="entry name" value="GalT_BS"/>
    <property type="match status" value="1"/>
</dbReference>
<dbReference type="EMBL" id="JAVIKH010000001">
    <property type="protein sequence ID" value="MDX8335020.1"/>
    <property type="molecule type" value="Genomic_DNA"/>
</dbReference>
<keyword evidence="8 9" id="KW-0119">Carbohydrate metabolism</keyword>
<accession>A0ABU4W9C8</accession>
<dbReference type="InterPro" id="IPR005850">
    <property type="entry name" value="GalP_Utransf_C"/>
</dbReference>